<dbReference type="PANTHER" id="PTHR11614">
    <property type="entry name" value="PHOSPHOLIPASE-RELATED"/>
    <property type="match status" value="1"/>
</dbReference>
<dbReference type="EC" id="3.1.1.5" evidence="2"/>
<keyword evidence="2" id="KW-0378">Hydrolase</keyword>
<gene>
    <name evidence="2" type="primary">pldB</name>
    <name evidence="2" type="ORF">GALL_422380</name>
</gene>
<name>A0A1J5QJ99_9ZZZZ</name>
<dbReference type="InterPro" id="IPR029058">
    <property type="entry name" value="AB_hydrolase_fold"/>
</dbReference>
<feature type="domain" description="Serine aminopeptidase S33" evidence="1">
    <location>
        <begin position="40"/>
        <end position="291"/>
    </location>
</feature>
<dbReference type="InterPro" id="IPR051044">
    <property type="entry name" value="MAG_DAG_Lipase"/>
</dbReference>
<dbReference type="EMBL" id="MLJW01001970">
    <property type="protein sequence ID" value="OIQ76085.1"/>
    <property type="molecule type" value="Genomic_DNA"/>
</dbReference>
<proteinExistence type="predicted"/>
<dbReference type="Gene3D" id="3.40.50.1820">
    <property type="entry name" value="alpha/beta hydrolase"/>
    <property type="match status" value="1"/>
</dbReference>
<dbReference type="AlphaFoldDB" id="A0A1J5QJ99"/>
<dbReference type="InterPro" id="IPR022742">
    <property type="entry name" value="Hydrolase_4"/>
</dbReference>
<evidence type="ECO:0000259" key="1">
    <source>
        <dbReference type="Pfam" id="PF12146"/>
    </source>
</evidence>
<dbReference type="SUPFAM" id="SSF53474">
    <property type="entry name" value="alpha/beta-Hydrolases"/>
    <property type="match status" value="1"/>
</dbReference>
<dbReference type="GO" id="GO:0004622">
    <property type="term" value="F:phosphatidylcholine lysophospholipase activity"/>
    <property type="evidence" value="ECO:0007669"/>
    <property type="project" value="UniProtKB-EC"/>
</dbReference>
<dbReference type="Pfam" id="PF12146">
    <property type="entry name" value="Hydrolase_4"/>
    <property type="match status" value="1"/>
</dbReference>
<comment type="caution">
    <text evidence="2">The sequence shown here is derived from an EMBL/GenBank/DDBJ whole genome shotgun (WGS) entry which is preliminary data.</text>
</comment>
<accession>A0A1J5QJ99</accession>
<evidence type="ECO:0000313" key="2">
    <source>
        <dbReference type="EMBL" id="OIQ76085.1"/>
    </source>
</evidence>
<reference evidence="2" key="1">
    <citation type="submission" date="2016-10" db="EMBL/GenBank/DDBJ databases">
        <title>Sequence of Gallionella enrichment culture.</title>
        <authorList>
            <person name="Poehlein A."/>
            <person name="Muehling M."/>
            <person name="Daniel R."/>
        </authorList>
    </citation>
    <scope>NUCLEOTIDE SEQUENCE</scope>
</reference>
<organism evidence="2">
    <name type="scientific">mine drainage metagenome</name>
    <dbReference type="NCBI Taxonomy" id="410659"/>
    <lineage>
        <taxon>unclassified sequences</taxon>
        <taxon>metagenomes</taxon>
        <taxon>ecological metagenomes</taxon>
    </lineage>
</organism>
<sequence length="310" mass="33847">MEEAPFFASFADGPKAGHAVWIKCADGVRIRVGIWPEGEKGTVLLFPGRTEYVEKYGRAAADLRARGYATVTVDWRGQGLADRALKDRNSGYVEHFSDFQKDLAAVLDVVREVALPTPLYLISHSMGGAIAFRALHEGLRVKAAVFSAPMWGILLSPAVRPFAWALSHLSSQLGFSHVYAPGTGPVTYTASAPFMGNVLTSDAEMYRYMVAQVEGVPELALGGPSLHWVHEALQECRVIRALPSPKMPVLTFLGTAEKVVDSEPVHERMARWPGGKLELVPGAEHEVMMETPAIRARFFDASAALFDANR</sequence>
<protein>
    <submittedName>
        <fullName evidence="2">Lysophospholipase L2</fullName>
        <ecNumber evidence="2">3.1.1.5</ecNumber>
    </submittedName>
</protein>